<evidence type="ECO:0000313" key="3">
    <source>
        <dbReference type="EMBL" id="MFC7326485.1"/>
    </source>
</evidence>
<keyword evidence="4" id="KW-1185">Reference proteome</keyword>
<evidence type="ECO:0000259" key="2">
    <source>
        <dbReference type="PROSITE" id="PS51841"/>
    </source>
</evidence>
<gene>
    <name evidence="3" type="ORF">ACFQRF_01915</name>
</gene>
<sequence length="150" mass="15775">MRIRPLAATATAALALVSTLAVATPAEAASTVQLTRIQYDSPGTDDRSAGSLNAEYVTIRNSGSRAVSLRGYTLRDAQRHVYTFGGYTLAAGASVRIHTGRGTNGSAHRYWGSGAYIWNNTGDTATLRNAAGASVDSCTWRSAGRGYLNC</sequence>
<name>A0ABW2KB15_9ACTN</name>
<feature type="domain" description="LTD" evidence="2">
    <location>
        <begin position="23"/>
        <end position="142"/>
    </location>
</feature>
<dbReference type="EMBL" id="JBHTBH010000001">
    <property type="protein sequence ID" value="MFC7326485.1"/>
    <property type="molecule type" value="Genomic_DNA"/>
</dbReference>
<evidence type="ECO:0000313" key="4">
    <source>
        <dbReference type="Proteomes" id="UP001596540"/>
    </source>
</evidence>
<dbReference type="Pfam" id="PF00932">
    <property type="entry name" value="LTD"/>
    <property type="match status" value="1"/>
</dbReference>
<accession>A0ABW2KB15</accession>
<dbReference type="Proteomes" id="UP001596540">
    <property type="component" value="Unassembled WGS sequence"/>
</dbReference>
<reference evidence="4" key="1">
    <citation type="journal article" date="2019" name="Int. J. Syst. Evol. Microbiol.">
        <title>The Global Catalogue of Microorganisms (GCM) 10K type strain sequencing project: providing services to taxonomists for standard genome sequencing and annotation.</title>
        <authorList>
            <consortium name="The Broad Institute Genomics Platform"/>
            <consortium name="The Broad Institute Genome Sequencing Center for Infectious Disease"/>
            <person name="Wu L."/>
            <person name="Ma J."/>
        </authorList>
    </citation>
    <scope>NUCLEOTIDE SEQUENCE [LARGE SCALE GENOMIC DNA]</scope>
    <source>
        <strain evidence="4">CGMCC 4.7382</strain>
    </source>
</reference>
<dbReference type="PROSITE" id="PS51841">
    <property type="entry name" value="LTD"/>
    <property type="match status" value="1"/>
</dbReference>
<organism evidence="3 4">
    <name type="scientific">Marinactinospora rubrisoli</name>
    <dbReference type="NCBI Taxonomy" id="2715399"/>
    <lineage>
        <taxon>Bacteria</taxon>
        <taxon>Bacillati</taxon>
        <taxon>Actinomycetota</taxon>
        <taxon>Actinomycetes</taxon>
        <taxon>Streptosporangiales</taxon>
        <taxon>Nocardiopsidaceae</taxon>
        <taxon>Marinactinospora</taxon>
    </lineage>
</organism>
<dbReference type="InterPro" id="IPR036415">
    <property type="entry name" value="Lamin_tail_dom_sf"/>
</dbReference>
<proteinExistence type="predicted"/>
<dbReference type="Gene3D" id="2.60.40.1260">
    <property type="entry name" value="Lamin Tail domain"/>
    <property type="match status" value="1"/>
</dbReference>
<protein>
    <submittedName>
        <fullName evidence="3">Lamin tail domain-containing protein</fullName>
    </submittedName>
</protein>
<dbReference type="InterPro" id="IPR001322">
    <property type="entry name" value="Lamin_tail_dom"/>
</dbReference>
<feature type="chain" id="PRO_5046439723" evidence="1">
    <location>
        <begin position="24"/>
        <end position="150"/>
    </location>
</feature>
<evidence type="ECO:0000256" key="1">
    <source>
        <dbReference type="SAM" id="SignalP"/>
    </source>
</evidence>
<dbReference type="SUPFAM" id="SSF74853">
    <property type="entry name" value="Lamin A/C globular tail domain"/>
    <property type="match status" value="1"/>
</dbReference>
<comment type="caution">
    <text evidence="3">The sequence shown here is derived from an EMBL/GenBank/DDBJ whole genome shotgun (WGS) entry which is preliminary data.</text>
</comment>
<feature type="signal peptide" evidence="1">
    <location>
        <begin position="1"/>
        <end position="23"/>
    </location>
</feature>
<keyword evidence="1" id="KW-0732">Signal</keyword>
<dbReference type="RefSeq" id="WP_379868260.1">
    <property type="nucleotide sequence ID" value="NZ_JBHTBH010000001.1"/>
</dbReference>